<dbReference type="InterPro" id="IPR032623">
    <property type="entry name" value="FecR_N"/>
</dbReference>
<dbReference type="InterPro" id="IPR006860">
    <property type="entry name" value="FecR"/>
</dbReference>
<comment type="caution">
    <text evidence="4">The sequence shown here is derived from an EMBL/GenBank/DDBJ whole genome shotgun (WGS) entry which is preliminary data.</text>
</comment>
<feature type="domain" description="FecR N-terminal" evidence="3">
    <location>
        <begin position="35"/>
        <end position="77"/>
    </location>
</feature>
<dbReference type="OrthoDB" id="8617634at2"/>
<reference evidence="4 5" key="1">
    <citation type="submission" date="2019-02" db="EMBL/GenBank/DDBJ databases">
        <title>Genomic Encyclopedia of Type Strains, Phase IV (KMG-IV): sequencing the most valuable type-strain genomes for metagenomic binning, comparative biology and taxonomic classification.</title>
        <authorList>
            <person name="Goeker M."/>
        </authorList>
    </citation>
    <scope>NUCLEOTIDE SEQUENCE [LARGE SCALE GENOMIC DNA]</scope>
    <source>
        <strain evidence="4 5">DSM 16618</strain>
    </source>
</reference>
<dbReference type="RefSeq" id="WP_130486614.1">
    <property type="nucleotide sequence ID" value="NZ_CBCSEB010000002.1"/>
</dbReference>
<dbReference type="PANTHER" id="PTHR30273">
    <property type="entry name" value="PERIPLASMIC SIGNAL SENSOR AND SIGMA FACTOR ACTIVATOR FECR-RELATED"/>
    <property type="match status" value="1"/>
</dbReference>
<dbReference type="PANTHER" id="PTHR30273:SF2">
    <property type="entry name" value="PROTEIN FECR"/>
    <property type="match status" value="1"/>
</dbReference>
<dbReference type="GO" id="GO:0016989">
    <property type="term" value="F:sigma factor antagonist activity"/>
    <property type="evidence" value="ECO:0007669"/>
    <property type="project" value="TreeGrafter"/>
</dbReference>
<accession>A0A4Q7N015</accession>
<evidence type="ECO:0000313" key="5">
    <source>
        <dbReference type="Proteomes" id="UP000292039"/>
    </source>
</evidence>
<evidence type="ECO:0000256" key="1">
    <source>
        <dbReference type="SAM" id="MobiDB-lite"/>
    </source>
</evidence>
<organism evidence="4 5">
    <name type="scientific">Kerstersia gyiorum</name>
    <dbReference type="NCBI Taxonomy" id="206506"/>
    <lineage>
        <taxon>Bacteria</taxon>
        <taxon>Pseudomonadati</taxon>
        <taxon>Pseudomonadota</taxon>
        <taxon>Betaproteobacteria</taxon>
        <taxon>Burkholderiales</taxon>
        <taxon>Alcaligenaceae</taxon>
        <taxon>Kerstersia</taxon>
    </lineage>
</organism>
<feature type="region of interest" description="Disordered" evidence="1">
    <location>
        <begin position="1"/>
        <end position="28"/>
    </location>
</feature>
<dbReference type="InterPro" id="IPR012373">
    <property type="entry name" value="Ferrdict_sens_TM"/>
</dbReference>
<dbReference type="AlphaFoldDB" id="A0A4Q7N015"/>
<dbReference type="EMBL" id="SGWZ01000001">
    <property type="protein sequence ID" value="RZS73820.1"/>
    <property type="molecule type" value="Genomic_DNA"/>
</dbReference>
<feature type="compositionally biased region" description="Basic and acidic residues" evidence="1">
    <location>
        <begin position="1"/>
        <end position="10"/>
    </location>
</feature>
<dbReference type="Pfam" id="PF16220">
    <property type="entry name" value="DUF4880"/>
    <property type="match status" value="1"/>
</dbReference>
<proteinExistence type="predicted"/>
<feature type="domain" description="FecR protein" evidence="2">
    <location>
        <begin position="139"/>
        <end position="236"/>
    </location>
</feature>
<protein>
    <submittedName>
        <fullName evidence="4">FecR family protein</fullName>
    </submittedName>
</protein>
<dbReference type="Gene3D" id="2.60.120.1440">
    <property type="match status" value="1"/>
</dbReference>
<evidence type="ECO:0000313" key="4">
    <source>
        <dbReference type="EMBL" id="RZS73820.1"/>
    </source>
</evidence>
<name>A0A4Q7N015_9BURK</name>
<sequence>MHQDFSRDAGQRPGNPSAADAPDQEEAPVPRDIAQQAVLWLLTLQEDPGSRQTLREWLCWRDASPEHARAWRRIEALHGKFQQVQAVTPDSAAAARRALVGAPPDRRRRVFAGMMAALLVGGGAWTAQDSLPVRRWTAQVRTGKGERWQQRLDDGTELAVAGNSALNVRFDAAQRVIELLAGEVFISTAHATGESRPFLVRTPLGSAQALGTEYSVRLLQGQGRPAAQVAVFSGRVLVRPEAGLTGSVTDTGWFNGTQAGAEAGAGPGDGESAAVGLVLDAGEQVEFHAGGYGQPGPADVNRESWRRGMMVAHQQRLDVFLAELDPFLPFTVSVDPAVAGRRLSGSYPLDRPEDVIFSVARMLGLEVEARRRRWRSDAFHLSARADGPGR</sequence>
<dbReference type="Pfam" id="PF04773">
    <property type="entry name" value="FecR"/>
    <property type="match status" value="1"/>
</dbReference>
<dbReference type="Proteomes" id="UP000292039">
    <property type="component" value="Unassembled WGS sequence"/>
</dbReference>
<evidence type="ECO:0000259" key="2">
    <source>
        <dbReference type="Pfam" id="PF04773"/>
    </source>
</evidence>
<gene>
    <name evidence="4" type="ORF">EV679_1024</name>
</gene>
<evidence type="ECO:0000259" key="3">
    <source>
        <dbReference type="Pfam" id="PF16220"/>
    </source>
</evidence>